<organism evidence="2 3">
    <name type="scientific">Aquarana catesbeiana</name>
    <name type="common">American bullfrog</name>
    <name type="synonym">Rana catesbeiana</name>
    <dbReference type="NCBI Taxonomy" id="8400"/>
    <lineage>
        <taxon>Eukaryota</taxon>
        <taxon>Metazoa</taxon>
        <taxon>Chordata</taxon>
        <taxon>Craniata</taxon>
        <taxon>Vertebrata</taxon>
        <taxon>Euteleostomi</taxon>
        <taxon>Amphibia</taxon>
        <taxon>Batrachia</taxon>
        <taxon>Anura</taxon>
        <taxon>Neobatrachia</taxon>
        <taxon>Ranoidea</taxon>
        <taxon>Ranidae</taxon>
        <taxon>Aquarana</taxon>
    </lineage>
</organism>
<name>A0A2G9QD80_AQUCT</name>
<evidence type="ECO:0000313" key="2">
    <source>
        <dbReference type="EMBL" id="PIO13560.1"/>
    </source>
</evidence>
<keyword evidence="1" id="KW-0560">Oxidoreductase</keyword>
<dbReference type="GO" id="GO:0006635">
    <property type="term" value="P:fatty acid beta-oxidation"/>
    <property type="evidence" value="ECO:0007669"/>
    <property type="project" value="TreeGrafter"/>
</dbReference>
<dbReference type="InterPro" id="IPR036291">
    <property type="entry name" value="NAD(P)-bd_dom_sf"/>
</dbReference>
<dbReference type="OrthoDB" id="1888931at2759"/>
<feature type="non-terminal residue" evidence="2">
    <location>
        <position position="136"/>
    </location>
</feature>
<gene>
    <name evidence="2" type="ORF">AB205_0158920</name>
</gene>
<dbReference type="SUPFAM" id="SSF51735">
    <property type="entry name" value="NAD(P)-binding Rossmann-fold domains"/>
    <property type="match status" value="1"/>
</dbReference>
<keyword evidence="3" id="KW-1185">Reference proteome</keyword>
<dbReference type="Pfam" id="PF13561">
    <property type="entry name" value="adh_short_C2"/>
    <property type="match status" value="1"/>
</dbReference>
<dbReference type="PANTHER" id="PTHR43658">
    <property type="entry name" value="SHORT-CHAIN DEHYDROGENASE/REDUCTASE"/>
    <property type="match status" value="1"/>
</dbReference>
<protein>
    <submittedName>
        <fullName evidence="2">Uncharacterized protein</fullName>
    </submittedName>
</protein>
<dbReference type="GO" id="GO:0008670">
    <property type="term" value="F:2,4-dienoyl-CoA reductase (NADPH) activity"/>
    <property type="evidence" value="ECO:0007669"/>
    <property type="project" value="TreeGrafter"/>
</dbReference>
<sequence>MLIVFIIAFSVKFTVSTRPVYLISGAAFLAITTIYAESGTGFLVPSASAKAGVEALCKSLAAEWGKYGMRFNVIQPGPIKTKGAFSRLDPTGAFEADIPKRIPCGRLGTVEELANLAVYLCSDYANWVSGAVSLLL</sequence>
<dbReference type="EMBL" id="KZ028708">
    <property type="protein sequence ID" value="PIO13560.1"/>
    <property type="molecule type" value="Genomic_DNA"/>
</dbReference>
<dbReference type="PANTHER" id="PTHR43658:SF14">
    <property type="entry name" value="2,4-DIENOYL-COA REDUCTASE [(3E)-ENOYL-COA-PRODUCING], MITOCHONDRIAL"/>
    <property type="match status" value="1"/>
</dbReference>
<dbReference type="AlphaFoldDB" id="A0A2G9QD80"/>
<evidence type="ECO:0000256" key="1">
    <source>
        <dbReference type="ARBA" id="ARBA00023002"/>
    </source>
</evidence>
<reference evidence="3" key="1">
    <citation type="journal article" date="2017" name="Nat. Commun.">
        <title>The North American bullfrog draft genome provides insight into hormonal regulation of long noncoding RNA.</title>
        <authorList>
            <person name="Hammond S.A."/>
            <person name="Warren R.L."/>
            <person name="Vandervalk B.P."/>
            <person name="Kucuk E."/>
            <person name="Khan H."/>
            <person name="Gibb E.A."/>
            <person name="Pandoh P."/>
            <person name="Kirk H."/>
            <person name="Zhao Y."/>
            <person name="Jones M."/>
            <person name="Mungall A.J."/>
            <person name="Coope R."/>
            <person name="Pleasance S."/>
            <person name="Moore R.A."/>
            <person name="Holt R.A."/>
            <person name="Round J.M."/>
            <person name="Ohora S."/>
            <person name="Walle B.V."/>
            <person name="Veldhoen N."/>
            <person name="Helbing C.C."/>
            <person name="Birol I."/>
        </authorList>
    </citation>
    <scope>NUCLEOTIDE SEQUENCE [LARGE SCALE GENOMIC DNA]</scope>
</reference>
<dbReference type="PRINTS" id="PR00081">
    <property type="entry name" value="GDHRDH"/>
</dbReference>
<dbReference type="Gene3D" id="3.40.50.720">
    <property type="entry name" value="NAD(P)-binding Rossmann-like Domain"/>
    <property type="match status" value="1"/>
</dbReference>
<evidence type="ECO:0000313" key="3">
    <source>
        <dbReference type="Proteomes" id="UP000228934"/>
    </source>
</evidence>
<dbReference type="InterPro" id="IPR002347">
    <property type="entry name" value="SDR_fam"/>
</dbReference>
<dbReference type="GO" id="GO:0005739">
    <property type="term" value="C:mitochondrion"/>
    <property type="evidence" value="ECO:0007669"/>
    <property type="project" value="TreeGrafter"/>
</dbReference>
<dbReference type="Proteomes" id="UP000228934">
    <property type="component" value="Unassembled WGS sequence"/>
</dbReference>
<accession>A0A2G9QD80</accession>
<proteinExistence type="predicted"/>